<keyword evidence="4" id="KW-1185">Reference proteome</keyword>
<feature type="coiled-coil region" evidence="1">
    <location>
        <begin position="104"/>
        <end position="131"/>
    </location>
</feature>
<name>A0AAV9IAN4_9RHOD</name>
<evidence type="ECO:0000256" key="2">
    <source>
        <dbReference type="SAM" id="MobiDB-lite"/>
    </source>
</evidence>
<evidence type="ECO:0000256" key="1">
    <source>
        <dbReference type="SAM" id="Coils"/>
    </source>
</evidence>
<evidence type="ECO:0000313" key="4">
    <source>
        <dbReference type="Proteomes" id="UP001300502"/>
    </source>
</evidence>
<proteinExistence type="predicted"/>
<organism evidence="3 4">
    <name type="scientific">Galdieria yellowstonensis</name>
    <dbReference type="NCBI Taxonomy" id="3028027"/>
    <lineage>
        <taxon>Eukaryota</taxon>
        <taxon>Rhodophyta</taxon>
        <taxon>Bangiophyceae</taxon>
        <taxon>Galdieriales</taxon>
        <taxon>Galdieriaceae</taxon>
        <taxon>Galdieria</taxon>
    </lineage>
</organism>
<sequence length="852" mass="97353">MERPDKNSFLKGVVSRTHWNTLLQKTPPELGSKAKAQEDDLPTEETGQGWVSLQYVLEAASISGGARALSSRLSSLSIELETSVVNPVLSTRLSEDLKPFISKLLEQERELKLSKRNLVELREAVEVLLNTVKVDFQNELLETCYHTRVRSLLNSVLFLLRVPEEVAALCNTKTDNYSNFLKISELIHSAMKILSQTEFISCDGLDQIRGEILKLKEKIGSQISDILHVQLFLGATDLSFLLVEFNLSEDSLLKERLTNLLSALLKLECSAQSGKYLSVHFRQRLVALMERCIAEARELYLRRSPVARVKDEPRGYDLLSRSGLVSGFPVLWRGLNEEDSRRLLLFIKVLTSAFLEVLYRFRLVKDLFVKFEEEDSYPALSSLWFTMQQMVVVELGYLLETEYPNMERNDSAVSSRSSFDGVPLRSKGLRERFDEKVAKSRLKSNTLHDSYKRESMDDSFLEASLEPVHSSGRTAEGQLTSLANQTCYWLGLQPSVLWSPVIYDAIVAFYEKAEALVLKEKQPVSNDVNSRRKRATSENSNDHVLFVFLEGFLKNQFCKVAAERIDHEIRRLCSESDSFTTVEPSSEVAEGSSFDQSLPPAFSMKNLYRRKLLDTYRIGSCRIFKCCLEAYHIIEEAHSLEVFLKESSKKTGAFNLLMAPLCSRFGDTFLRIIKALLAPFWSEQVLEWVMQYYQDKSDITSLANTVSLIRGELNVDTLNMISVMYNSTCFLLEPLYLRSAQNSTADSEEANSWMELRKINQICIKIFELECMNLIESCLRSCESESRRVSCCTAKFLEQRFPHFFNIAKQCRGLFLLNNFSNLIHEYAVTFLLKDYKYIESQNDEKNAATVA</sequence>
<dbReference type="AlphaFoldDB" id="A0AAV9IAN4"/>
<dbReference type="EMBL" id="JANCYU010000022">
    <property type="protein sequence ID" value="KAK4524306.1"/>
    <property type="molecule type" value="Genomic_DNA"/>
</dbReference>
<gene>
    <name evidence="3" type="ORF">GAYE_SCF02G2205</name>
</gene>
<dbReference type="Proteomes" id="UP001300502">
    <property type="component" value="Unassembled WGS sequence"/>
</dbReference>
<keyword evidence="1" id="KW-0175">Coiled coil</keyword>
<feature type="region of interest" description="Disordered" evidence="2">
    <location>
        <begin position="24"/>
        <end position="45"/>
    </location>
</feature>
<accession>A0AAV9IAN4</accession>
<comment type="caution">
    <text evidence="3">The sequence shown here is derived from an EMBL/GenBank/DDBJ whole genome shotgun (WGS) entry which is preliminary data.</text>
</comment>
<protein>
    <submittedName>
        <fullName evidence="3">Uncharacterized protein</fullName>
    </submittedName>
</protein>
<evidence type="ECO:0000313" key="3">
    <source>
        <dbReference type="EMBL" id="KAK4524306.1"/>
    </source>
</evidence>
<reference evidence="3 4" key="1">
    <citation type="submission" date="2022-07" db="EMBL/GenBank/DDBJ databases">
        <title>Genome-wide signatures of adaptation to extreme environments.</title>
        <authorList>
            <person name="Cho C.H."/>
            <person name="Yoon H.S."/>
        </authorList>
    </citation>
    <scope>NUCLEOTIDE SEQUENCE [LARGE SCALE GENOMIC DNA]</scope>
    <source>
        <strain evidence="3 4">108.79 E11</strain>
    </source>
</reference>